<reference evidence="2" key="1">
    <citation type="submission" date="2019-08" db="EMBL/GenBank/DDBJ databases">
        <title>Comparative genome analysis confer to the adaptation heavy metal polluted environment.</title>
        <authorList>
            <person name="Li Y."/>
        </authorList>
    </citation>
    <scope>NUCLEOTIDE SEQUENCE [LARGE SCALE GENOMIC DNA]</scope>
    <source>
        <strain evidence="2">P1</strain>
    </source>
</reference>
<name>A0A5C1I7L3_9SPHI</name>
<dbReference type="InterPro" id="IPR010438">
    <property type="entry name" value="Lambda_Bor"/>
</dbReference>
<evidence type="ECO:0000313" key="3">
    <source>
        <dbReference type="Proteomes" id="UP000251402"/>
    </source>
</evidence>
<evidence type="ECO:0000256" key="1">
    <source>
        <dbReference type="SAM" id="SignalP"/>
    </source>
</evidence>
<evidence type="ECO:0008006" key="4">
    <source>
        <dbReference type="Google" id="ProtNLM"/>
    </source>
</evidence>
<dbReference type="Pfam" id="PF06291">
    <property type="entry name" value="Lambda_Bor"/>
    <property type="match status" value="1"/>
</dbReference>
<dbReference type="OrthoDB" id="8566233at2"/>
<dbReference type="PROSITE" id="PS51257">
    <property type="entry name" value="PROKAR_LIPOPROTEIN"/>
    <property type="match status" value="1"/>
</dbReference>
<dbReference type="EMBL" id="CP043450">
    <property type="protein sequence ID" value="QEM12791.1"/>
    <property type="molecule type" value="Genomic_DNA"/>
</dbReference>
<dbReference type="AlphaFoldDB" id="A0A5C1I7L3"/>
<organism evidence="2 3">
    <name type="scientific">Mucilaginibacter rubeus</name>
    <dbReference type="NCBI Taxonomy" id="2027860"/>
    <lineage>
        <taxon>Bacteria</taxon>
        <taxon>Pseudomonadati</taxon>
        <taxon>Bacteroidota</taxon>
        <taxon>Sphingobacteriia</taxon>
        <taxon>Sphingobacteriales</taxon>
        <taxon>Sphingobacteriaceae</taxon>
        <taxon>Mucilaginibacter</taxon>
    </lineage>
</organism>
<keyword evidence="1" id="KW-0732">Signal</keyword>
<feature type="chain" id="PRO_5023122255" description="Bor family protein" evidence="1">
    <location>
        <begin position="33"/>
        <end position="118"/>
    </location>
</feature>
<protein>
    <recommendedName>
        <fullName evidence="4">Bor family protein</fullName>
    </recommendedName>
</protein>
<evidence type="ECO:0000313" key="2">
    <source>
        <dbReference type="EMBL" id="QEM12791.1"/>
    </source>
</evidence>
<sequence>MLPSYLKRSARFYRNSVSALLLSLLLSSCYTARVETKAQAGSEVSHQNVNFFFWGAIQSPKRIVTPICDSLGSNGMAEVTVRNNFGYSLLTVVTLGIWSPARVEWKCGKPCAKEGTIK</sequence>
<dbReference type="RefSeq" id="WP_112575767.1">
    <property type="nucleotide sequence ID" value="NZ_CP043450.1"/>
</dbReference>
<feature type="signal peptide" evidence="1">
    <location>
        <begin position="1"/>
        <end position="32"/>
    </location>
</feature>
<gene>
    <name evidence="2" type="ORF">DEO27_023195</name>
</gene>
<accession>A0A5C1I7L3</accession>
<proteinExistence type="predicted"/>
<keyword evidence="3" id="KW-1185">Reference proteome</keyword>
<dbReference type="KEGG" id="mrub:DEO27_023195"/>
<dbReference type="Proteomes" id="UP000251402">
    <property type="component" value="Chromosome"/>
</dbReference>